<feature type="disulfide bond" evidence="15">
    <location>
        <begin position="40"/>
        <end position="47"/>
    </location>
</feature>
<evidence type="ECO:0000256" key="14">
    <source>
        <dbReference type="ARBA" id="ARBA00023288"/>
    </source>
</evidence>
<dbReference type="HOGENOM" id="CLU_063084_5_1_1"/>
<keyword evidence="5" id="KW-0964">Secreted</keyword>
<dbReference type="GO" id="GO:0005576">
    <property type="term" value="C:extracellular region"/>
    <property type="evidence" value="ECO:0007669"/>
    <property type="project" value="UniProtKB-SubCell"/>
</dbReference>
<dbReference type="VEuPathDB" id="FungiDB:GLRG_10834"/>
<dbReference type="InterPro" id="IPR008427">
    <property type="entry name" value="Extracellular_membr_CFEM_dom"/>
</dbReference>
<feature type="domain" description="CFEM" evidence="17">
    <location>
        <begin position="1"/>
        <end position="113"/>
    </location>
</feature>
<dbReference type="GO" id="GO:0046872">
    <property type="term" value="F:metal ion binding"/>
    <property type="evidence" value="ECO:0007669"/>
    <property type="project" value="UniProtKB-KW"/>
</dbReference>
<evidence type="ECO:0000256" key="11">
    <source>
        <dbReference type="ARBA" id="ARBA00023136"/>
    </source>
</evidence>
<sequence length="200" mass="19811">MKYSAAIIAFAGFAAAQTFNELPPCSLQCLAKAITDDGKCQIGNTACLCNPDNFRNIFSAGTVCVLQSCGPDTAVNQVIPAATRICEAAASSAVLSASSAVSAAASSAVVATSTRISAAASSAVSSAIGTIPSPITSAPRPGITRTSIVTSTVTTIYNGNLTRTTTQLPTTQVPVTVNGAAVQGPIGIAAAIALGALAYL</sequence>
<keyword evidence="4" id="KW-1003">Cell membrane</keyword>
<keyword evidence="7" id="KW-0336">GPI-anchor</keyword>
<evidence type="ECO:0000256" key="3">
    <source>
        <dbReference type="ARBA" id="ARBA00010031"/>
    </source>
</evidence>
<evidence type="ECO:0000256" key="15">
    <source>
        <dbReference type="PROSITE-ProRule" id="PRU01356"/>
    </source>
</evidence>
<dbReference type="PANTHER" id="PTHR37928:SF2">
    <property type="entry name" value="GPI ANCHORED CFEM DOMAIN PROTEIN (AFU_ORTHOLOGUE AFUA_6G10580)"/>
    <property type="match status" value="1"/>
</dbReference>
<keyword evidence="11" id="KW-0472">Membrane</keyword>
<evidence type="ECO:0000313" key="19">
    <source>
        <dbReference type="Proteomes" id="UP000008782"/>
    </source>
</evidence>
<comment type="similarity">
    <text evidence="3">Belongs to the RBT5 family.</text>
</comment>
<dbReference type="Pfam" id="PF05730">
    <property type="entry name" value="CFEM"/>
    <property type="match status" value="1"/>
</dbReference>
<evidence type="ECO:0000256" key="16">
    <source>
        <dbReference type="SAM" id="SignalP"/>
    </source>
</evidence>
<evidence type="ECO:0000256" key="7">
    <source>
        <dbReference type="ARBA" id="ARBA00022622"/>
    </source>
</evidence>
<evidence type="ECO:0000256" key="4">
    <source>
        <dbReference type="ARBA" id="ARBA00022475"/>
    </source>
</evidence>
<keyword evidence="13" id="KW-0325">Glycoprotein</keyword>
<proteinExistence type="inferred from homology"/>
<evidence type="ECO:0000256" key="10">
    <source>
        <dbReference type="ARBA" id="ARBA00023004"/>
    </source>
</evidence>
<keyword evidence="10" id="KW-0408">Iron</keyword>
<dbReference type="InterPro" id="IPR051735">
    <property type="entry name" value="CFEM_domain"/>
</dbReference>
<dbReference type="RefSeq" id="XP_008099699.1">
    <property type="nucleotide sequence ID" value="XM_008101508.1"/>
</dbReference>
<dbReference type="PROSITE" id="PS52012">
    <property type="entry name" value="CFEM"/>
    <property type="match status" value="1"/>
</dbReference>
<comment type="subcellular location">
    <subcellularLocation>
        <location evidence="1">Cell membrane</location>
        <topology evidence="1">Lipid-anchor</topology>
        <topology evidence="1">GPI-anchor</topology>
    </subcellularLocation>
    <subcellularLocation>
        <location evidence="2">Secreted</location>
    </subcellularLocation>
</comment>
<dbReference type="GeneID" id="24416199"/>
<dbReference type="AlphaFoldDB" id="E3QXU1"/>
<keyword evidence="14" id="KW-0449">Lipoprotein</keyword>
<keyword evidence="19" id="KW-1185">Reference proteome</keyword>
<protein>
    <submittedName>
        <fullName evidence="18">CFEM domain-containing protein</fullName>
    </submittedName>
</protein>
<comment type="caution">
    <text evidence="15">Lacks conserved residue(s) required for the propagation of feature annotation.</text>
</comment>
<dbReference type="eggNOG" id="ENOG502SZ7B">
    <property type="taxonomic scope" value="Eukaryota"/>
</dbReference>
<gene>
    <name evidence="18" type="ORF">GLRG_10834</name>
</gene>
<evidence type="ECO:0000256" key="5">
    <source>
        <dbReference type="ARBA" id="ARBA00022525"/>
    </source>
</evidence>
<dbReference type="GO" id="GO:0098552">
    <property type="term" value="C:side of membrane"/>
    <property type="evidence" value="ECO:0007669"/>
    <property type="project" value="UniProtKB-KW"/>
</dbReference>
<evidence type="ECO:0000313" key="18">
    <source>
        <dbReference type="EMBL" id="EFQ35679.1"/>
    </source>
</evidence>
<evidence type="ECO:0000256" key="8">
    <source>
        <dbReference type="ARBA" id="ARBA00022723"/>
    </source>
</evidence>
<dbReference type="Proteomes" id="UP000008782">
    <property type="component" value="Unassembled WGS sequence"/>
</dbReference>
<accession>E3QXU1</accession>
<keyword evidence="6" id="KW-0349">Heme</keyword>
<evidence type="ECO:0000256" key="2">
    <source>
        <dbReference type="ARBA" id="ARBA00004613"/>
    </source>
</evidence>
<keyword evidence="12 15" id="KW-1015">Disulfide bond</keyword>
<dbReference type="SMART" id="SM00747">
    <property type="entry name" value="CFEM"/>
    <property type="match status" value="1"/>
</dbReference>
<evidence type="ECO:0000259" key="17">
    <source>
        <dbReference type="PROSITE" id="PS52012"/>
    </source>
</evidence>
<dbReference type="OrthoDB" id="3767534at2759"/>
<keyword evidence="8" id="KW-0479">Metal-binding</keyword>
<evidence type="ECO:0000256" key="1">
    <source>
        <dbReference type="ARBA" id="ARBA00004609"/>
    </source>
</evidence>
<evidence type="ECO:0000256" key="12">
    <source>
        <dbReference type="ARBA" id="ARBA00023157"/>
    </source>
</evidence>
<dbReference type="GO" id="GO:0005886">
    <property type="term" value="C:plasma membrane"/>
    <property type="evidence" value="ECO:0007669"/>
    <property type="project" value="UniProtKB-SubCell"/>
</dbReference>
<name>E3QXU1_COLGM</name>
<dbReference type="EMBL" id="GG697398">
    <property type="protein sequence ID" value="EFQ35679.1"/>
    <property type="molecule type" value="Genomic_DNA"/>
</dbReference>
<organism evidence="19">
    <name type="scientific">Colletotrichum graminicola (strain M1.001 / M2 / FGSC 10212)</name>
    <name type="common">Maize anthracnose fungus</name>
    <name type="synonym">Glomerella graminicola</name>
    <dbReference type="NCBI Taxonomy" id="645133"/>
    <lineage>
        <taxon>Eukaryota</taxon>
        <taxon>Fungi</taxon>
        <taxon>Dikarya</taxon>
        <taxon>Ascomycota</taxon>
        <taxon>Pezizomycotina</taxon>
        <taxon>Sordariomycetes</taxon>
        <taxon>Hypocreomycetidae</taxon>
        <taxon>Glomerellales</taxon>
        <taxon>Glomerellaceae</taxon>
        <taxon>Colletotrichum</taxon>
        <taxon>Colletotrichum graminicola species complex</taxon>
    </lineage>
</organism>
<evidence type="ECO:0000256" key="6">
    <source>
        <dbReference type="ARBA" id="ARBA00022617"/>
    </source>
</evidence>
<dbReference type="STRING" id="645133.E3QXU1"/>
<evidence type="ECO:0000256" key="13">
    <source>
        <dbReference type="ARBA" id="ARBA00023180"/>
    </source>
</evidence>
<dbReference type="PANTHER" id="PTHR37928">
    <property type="entry name" value="CFEM DOMAIN PROTEIN (AFU_ORTHOLOGUE AFUA_6G14090)"/>
    <property type="match status" value="1"/>
</dbReference>
<feature type="chain" id="PRO_5003180965" evidence="16">
    <location>
        <begin position="17"/>
        <end position="200"/>
    </location>
</feature>
<reference evidence="19" key="1">
    <citation type="journal article" date="2012" name="Nat. Genet.">
        <title>Lifestyle transitions in plant pathogenic Colletotrichum fungi deciphered by genome and transcriptome analyses.</title>
        <authorList>
            <person name="O'Connell R.J."/>
            <person name="Thon M.R."/>
            <person name="Hacquard S."/>
            <person name="Amyotte S.G."/>
            <person name="Kleemann J."/>
            <person name="Torres M.F."/>
            <person name="Damm U."/>
            <person name="Buiate E.A."/>
            <person name="Epstein L."/>
            <person name="Alkan N."/>
            <person name="Altmueller J."/>
            <person name="Alvarado-Balderrama L."/>
            <person name="Bauser C.A."/>
            <person name="Becker C."/>
            <person name="Birren B.W."/>
            <person name="Chen Z."/>
            <person name="Choi J."/>
            <person name="Crouch J.A."/>
            <person name="Duvick J.P."/>
            <person name="Farman M.A."/>
            <person name="Gan P."/>
            <person name="Heiman D."/>
            <person name="Henrissat B."/>
            <person name="Howard R.J."/>
            <person name="Kabbage M."/>
            <person name="Koch C."/>
            <person name="Kracher B."/>
            <person name="Kubo Y."/>
            <person name="Law A.D."/>
            <person name="Lebrun M.-H."/>
            <person name="Lee Y.-H."/>
            <person name="Miyara I."/>
            <person name="Moore N."/>
            <person name="Neumann U."/>
            <person name="Nordstroem K."/>
            <person name="Panaccione D.G."/>
            <person name="Panstruga R."/>
            <person name="Place M."/>
            <person name="Proctor R.H."/>
            <person name="Prusky D."/>
            <person name="Rech G."/>
            <person name="Reinhardt R."/>
            <person name="Rollins J.A."/>
            <person name="Rounsley S."/>
            <person name="Schardl C.L."/>
            <person name="Schwartz D.C."/>
            <person name="Shenoy N."/>
            <person name="Shirasu K."/>
            <person name="Sikhakolli U.R."/>
            <person name="Stueber K."/>
            <person name="Sukno S.A."/>
            <person name="Sweigard J.A."/>
            <person name="Takano Y."/>
            <person name="Takahara H."/>
            <person name="Trail F."/>
            <person name="van der Does H.C."/>
            <person name="Voll L.M."/>
            <person name="Will I."/>
            <person name="Young S."/>
            <person name="Zeng Q."/>
            <person name="Zhang J."/>
            <person name="Zhou S."/>
            <person name="Dickman M.B."/>
            <person name="Schulze-Lefert P."/>
            <person name="Ver Loren van Themaat E."/>
            <person name="Ma L.-J."/>
            <person name="Vaillancourt L.J."/>
        </authorList>
    </citation>
    <scope>NUCLEOTIDE SEQUENCE [LARGE SCALE GENOMIC DNA]</scope>
    <source>
        <strain evidence="19">M1.001 / M2 / FGSC 10212</strain>
    </source>
</reference>
<feature type="signal peptide" evidence="16">
    <location>
        <begin position="1"/>
        <end position="16"/>
    </location>
</feature>
<keyword evidence="9 16" id="KW-0732">Signal</keyword>
<evidence type="ECO:0000256" key="9">
    <source>
        <dbReference type="ARBA" id="ARBA00022729"/>
    </source>
</evidence>